<dbReference type="InterPro" id="IPR038740">
    <property type="entry name" value="BioF2-like_GNAT_dom"/>
</dbReference>
<protein>
    <submittedName>
        <fullName evidence="3">GNAT family N-acetyltransferase</fullName>
    </submittedName>
</protein>
<dbReference type="Pfam" id="PF13480">
    <property type="entry name" value="Acetyltransf_6"/>
    <property type="match status" value="1"/>
</dbReference>
<dbReference type="InterPro" id="IPR016181">
    <property type="entry name" value="Acyl_CoA_acyltransferase"/>
</dbReference>
<accession>A0ABY8NLL7</accession>
<dbReference type="Gene3D" id="3.40.630.30">
    <property type="match status" value="1"/>
</dbReference>
<evidence type="ECO:0000313" key="4">
    <source>
        <dbReference type="Proteomes" id="UP001236500"/>
    </source>
</evidence>
<reference evidence="3 4" key="1">
    <citation type="submission" date="2023-02" db="EMBL/GenBank/DDBJ databases">
        <title>Description and genomic characterization of Microbulbifer bruguierae sp. nov., isolated from the sediment of mangrove plant Bruguiera sexangula.</title>
        <authorList>
            <person name="Long M."/>
        </authorList>
    </citation>
    <scope>NUCLEOTIDE SEQUENCE [LARGE SCALE GENOMIC DNA]</scope>
    <source>
        <strain evidence="3 4">H12</strain>
    </source>
</reference>
<name>A0ABY8NLL7_9GAMM</name>
<sequence>MDTDTKEVKDTRKNAETIDMEIEAEKVADSRLRKPGAATRLAEYEPGPRVAREPDTARALLEYWEYRERQRDDGPRPVYAAANFFFPFLLDNDTYQAPHIALWEYRGHPAGILIGRIRIARPQRSIGPLRIPMPKLKTLEILHGGLESRATEITYRQLEYLRQLLATAEVDCIAIHHLPLDSEIGARLNAGLRNAGDGNPVRSGRWLIELTDAGGQPLTSNSAKTRSSFRRQDRKLEEAFAGQVYVRELRNPEDVSGLIDIATAISNQSYHGSMGVGVSNSEHWRRTLSILAANGNLRGYLLHADGIDLAYGIGAVYHGTFNAIATAFLPEYRAIRPGTFLLRRTIERLQEEGVRWFDFGYGGAAYKELYGTQHSEEATFHLYARSPAATIAGASDALVQGISHGTRRLLASAGMLDRIRQLWRRRLERPGR</sequence>
<keyword evidence="4" id="KW-1185">Reference proteome</keyword>
<evidence type="ECO:0000313" key="3">
    <source>
        <dbReference type="EMBL" id="WGL18498.1"/>
    </source>
</evidence>
<feature type="domain" description="BioF2-like acetyltransferase" evidence="2">
    <location>
        <begin position="223"/>
        <end position="368"/>
    </location>
</feature>
<dbReference type="Proteomes" id="UP001236500">
    <property type="component" value="Chromosome"/>
</dbReference>
<evidence type="ECO:0000259" key="2">
    <source>
        <dbReference type="Pfam" id="PF13480"/>
    </source>
</evidence>
<evidence type="ECO:0000256" key="1">
    <source>
        <dbReference type="SAM" id="MobiDB-lite"/>
    </source>
</evidence>
<proteinExistence type="predicted"/>
<organism evidence="3 4">
    <name type="scientific">Microbulbifer bruguierae</name>
    <dbReference type="NCBI Taxonomy" id="3029061"/>
    <lineage>
        <taxon>Bacteria</taxon>
        <taxon>Pseudomonadati</taxon>
        <taxon>Pseudomonadota</taxon>
        <taxon>Gammaproteobacteria</taxon>
        <taxon>Cellvibrionales</taxon>
        <taxon>Microbulbiferaceae</taxon>
        <taxon>Microbulbifer</taxon>
    </lineage>
</organism>
<gene>
    <name evidence="3" type="ORF">PVT68_07995</name>
</gene>
<dbReference type="SUPFAM" id="SSF55729">
    <property type="entry name" value="Acyl-CoA N-acyltransferases (Nat)"/>
    <property type="match status" value="1"/>
</dbReference>
<dbReference type="RefSeq" id="WP_280322489.1">
    <property type="nucleotide sequence ID" value="NZ_CP118605.1"/>
</dbReference>
<feature type="region of interest" description="Disordered" evidence="1">
    <location>
        <begin position="29"/>
        <end position="49"/>
    </location>
</feature>
<dbReference type="EMBL" id="CP118605">
    <property type="protein sequence ID" value="WGL18498.1"/>
    <property type="molecule type" value="Genomic_DNA"/>
</dbReference>